<dbReference type="PROSITE" id="PS51257">
    <property type="entry name" value="PROKAR_LIPOPROTEIN"/>
    <property type="match status" value="1"/>
</dbReference>
<dbReference type="Proteomes" id="UP000678513">
    <property type="component" value="Chromosome"/>
</dbReference>
<protein>
    <submittedName>
        <fullName evidence="4">ABC transporter substrate-binding protein</fullName>
    </submittedName>
</protein>
<dbReference type="InterPro" id="IPR050902">
    <property type="entry name" value="ABC_Transporter_SBP"/>
</dbReference>
<dbReference type="Pfam" id="PF01497">
    <property type="entry name" value="Peripla_BP_2"/>
    <property type="match status" value="1"/>
</dbReference>
<accession>A0ABX7Y2P6</accession>
<feature type="chain" id="PRO_5045894857" evidence="2">
    <location>
        <begin position="22"/>
        <end position="390"/>
    </location>
</feature>
<dbReference type="PROSITE" id="PS51318">
    <property type="entry name" value="TAT"/>
    <property type="match status" value="1"/>
</dbReference>
<name>A0ABX7Y2P6_9ACTN</name>
<keyword evidence="2" id="KW-0732">Signal</keyword>
<dbReference type="InterPro" id="IPR006311">
    <property type="entry name" value="TAT_signal"/>
</dbReference>
<dbReference type="PANTHER" id="PTHR30535">
    <property type="entry name" value="VITAMIN B12-BINDING PROTEIN"/>
    <property type="match status" value="1"/>
</dbReference>
<feature type="signal peptide" evidence="2">
    <location>
        <begin position="1"/>
        <end position="21"/>
    </location>
</feature>
<comment type="similarity">
    <text evidence="1">Belongs to the bacterial solute-binding protein 8 family.</text>
</comment>
<evidence type="ECO:0000256" key="2">
    <source>
        <dbReference type="SAM" id="SignalP"/>
    </source>
</evidence>
<dbReference type="InterPro" id="IPR002491">
    <property type="entry name" value="ABC_transptr_periplasmic_BD"/>
</dbReference>
<dbReference type="RefSeq" id="WP_212321920.1">
    <property type="nucleotide sequence ID" value="NZ_AP024463.1"/>
</dbReference>
<evidence type="ECO:0000259" key="3">
    <source>
        <dbReference type="PROSITE" id="PS50983"/>
    </source>
</evidence>
<feature type="domain" description="Fe/B12 periplasmic-binding" evidence="3">
    <location>
        <begin position="57"/>
        <end position="365"/>
    </location>
</feature>
<evidence type="ECO:0000313" key="5">
    <source>
        <dbReference type="Proteomes" id="UP000678513"/>
    </source>
</evidence>
<sequence length="390" mass="41647">MRRRIFLTGAAAVVGAAAVSACGNGNQQGAPASASGGALTIKDVADRTVTLDAAPSKIILGESRQAFSLLFLQKENLLDKVVAWGTDMQTAAPDVFERVEKVQSKASSIPTVGSVAKGDLSVENLLEHSPDLFLMTLDQYDAAKQAGFDAKLDSAQIPYLVTDFRRKPVENTHTSVTLLAQAFGVEDKGKEFLAYYDSLVNPVTAAAKARPESERPVTFVWRAPGLQAPGSTFGNSNFGQIVAASGGTNLGTSLLDSDSGTLTTEQLIASQPKIIIATGGDWGKQKKNDKAGTSYVELGYNATAEAANQTLSQLSSETGYSELKAISEKQVYGIYHQFYDAPFNFLAYVAFAEWQGLKVEGLPDANAAWTEFHDKFMPFKAEGVFAAKMS</sequence>
<keyword evidence="5" id="KW-1185">Reference proteome</keyword>
<evidence type="ECO:0000313" key="4">
    <source>
        <dbReference type="EMBL" id="QUC07447.1"/>
    </source>
</evidence>
<dbReference type="Gene3D" id="3.40.50.1980">
    <property type="entry name" value="Nitrogenase molybdenum iron protein domain"/>
    <property type="match status" value="2"/>
</dbReference>
<dbReference type="PROSITE" id="PS50983">
    <property type="entry name" value="FE_B12_PBP"/>
    <property type="match status" value="1"/>
</dbReference>
<dbReference type="EMBL" id="CP072384">
    <property type="protein sequence ID" value="QUC07447.1"/>
    <property type="molecule type" value="Genomic_DNA"/>
</dbReference>
<organism evidence="4 5">
    <name type="scientific">Arachnia rubra</name>
    <dbReference type="NCBI Taxonomy" id="1547448"/>
    <lineage>
        <taxon>Bacteria</taxon>
        <taxon>Bacillati</taxon>
        <taxon>Actinomycetota</taxon>
        <taxon>Actinomycetes</taxon>
        <taxon>Propionibacteriales</taxon>
        <taxon>Propionibacteriaceae</taxon>
        <taxon>Arachnia</taxon>
    </lineage>
</organism>
<reference evidence="4 5" key="1">
    <citation type="submission" date="2021-03" db="EMBL/GenBank/DDBJ databases">
        <title>Human Oral Microbial Genomes.</title>
        <authorList>
            <person name="Johnston C.D."/>
            <person name="Chen T."/>
            <person name="Dewhirst F.E."/>
        </authorList>
    </citation>
    <scope>NUCLEOTIDE SEQUENCE [LARGE SCALE GENOMIC DNA]</scope>
    <source>
        <strain evidence="4 5">DSMZ 100122</strain>
    </source>
</reference>
<dbReference type="PANTHER" id="PTHR30535:SF34">
    <property type="entry name" value="MOLYBDATE-BINDING PROTEIN MOLA"/>
    <property type="match status" value="1"/>
</dbReference>
<dbReference type="SUPFAM" id="SSF53807">
    <property type="entry name" value="Helical backbone' metal receptor"/>
    <property type="match status" value="1"/>
</dbReference>
<proteinExistence type="inferred from homology"/>
<evidence type="ECO:0000256" key="1">
    <source>
        <dbReference type="ARBA" id="ARBA00008814"/>
    </source>
</evidence>
<gene>
    <name evidence="4" type="ORF">J5A65_10955</name>
</gene>